<evidence type="ECO:0008006" key="3">
    <source>
        <dbReference type="Google" id="ProtNLM"/>
    </source>
</evidence>
<dbReference type="Pfam" id="PF04325">
    <property type="entry name" value="DUF465"/>
    <property type="match status" value="1"/>
</dbReference>
<keyword evidence="2" id="KW-1185">Reference proteome</keyword>
<sequence>MHPRIFRLLEAHQRIDQALRTELKRRLPDTFEVSRLKKLKLRLKDRLYRLTPNLGRA</sequence>
<dbReference type="InterPro" id="IPR007420">
    <property type="entry name" value="DUF465"/>
</dbReference>
<dbReference type="Gene3D" id="6.10.280.50">
    <property type="match status" value="1"/>
</dbReference>
<dbReference type="RefSeq" id="WP_344699826.1">
    <property type="nucleotide sequence ID" value="NZ_BAABBM010000001.1"/>
</dbReference>
<evidence type="ECO:0000313" key="2">
    <source>
        <dbReference type="Proteomes" id="UP001500827"/>
    </source>
</evidence>
<proteinExistence type="predicted"/>
<evidence type="ECO:0000313" key="1">
    <source>
        <dbReference type="EMBL" id="GAA3903661.1"/>
    </source>
</evidence>
<organism evidence="1 2">
    <name type="scientific">Sphingomonas limnosediminicola</name>
    <dbReference type="NCBI Taxonomy" id="940133"/>
    <lineage>
        <taxon>Bacteria</taxon>
        <taxon>Pseudomonadati</taxon>
        <taxon>Pseudomonadota</taxon>
        <taxon>Alphaproteobacteria</taxon>
        <taxon>Sphingomonadales</taxon>
        <taxon>Sphingomonadaceae</taxon>
        <taxon>Sphingomonas</taxon>
    </lineage>
</organism>
<gene>
    <name evidence="1" type="ORF">GCM10022276_22910</name>
</gene>
<reference evidence="2" key="1">
    <citation type="journal article" date="2019" name="Int. J. Syst. Evol. Microbiol.">
        <title>The Global Catalogue of Microorganisms (GCM) 10K type strain sequencing project: providing services to taxonomists for standard genome sequencing and annotation.</title>
        <authorList>
            <consortium name="The Broad Institute Genomics Platform"/>
            <consortium name="The Broad Institute Genome Sequencing Center for Infectious Disease"/>
            <person name="Wu L."/>
            <person name="Ma J."/>
        </authorList>
    </citation>
    <scope>NUCLEOTIDE SEQUENCE [LARGE SCALE GENOMIC DNA]</scope>
    <source>
        <strain evidence="2">JCM 17543</strain>
    </source>
</reference>
<accession>A0ABP7LM49</accession>
<name>A0ABP7LM49_9SPHN</name>
<dbReference type="EMBL" id="BAABBM010000001">
    <property type="protein sequence ID" value="GAA3903661.1"/>
    <property type="molecule type" value="Genomic_DNA"/>
</dbReference>
<dbReference type="Proteomes" id="UP001500827">
    <property type="component" value="Unassembled WGS sequence"/>
</dbReference>
<comment type="caution">
    <text evidence="1">The sequence shown here is derived from an EMBL/GenBank/DDBJ whole genome shotgun (WGS) entry which is preliminary data.</text>
</comment>
<dbReference type="InterPro" id="IPR038444">
    <property type="entry name" value="DUF465_sf"/>
</dbReference>
<protein>
    <recommendedName>
        <fullName evidence="3">DUF465 domain-containing protein</fullName>
    </recommendedName>
</protein>